<accession>A0A0F0GUL4</accession>
<keyword evidence="1" id="KW-0808">Transferase</keyword>
<evidence type="ECO:0000313" key="4">
    <source>
        <dbReference type="EMBL" id="KJK45098.1"/>
    </source>
</evidence>
<proteinExistence type="predicted"/>
<dbReference type="OrthoDB" id="5173601at2"/>
<comment type="caution">
    <text evidence="4">The sequence shown here is derived from an EMBL/GenBank/DDBJ whole genome shotgun (WGS) entry which is preliminary data.</text>
</comment>
<organism evidence="4 5">
    <name type="scientific">Lentzea aerocolonigenes</name>
    <name type="common">Lechevalieria aerocolonigenes</name>
    <name type="synonym">Saccharothrix aerocolonigenes</name>
    <dbReference type="NCBI Taxonomy" id="68170"/>
    <lineage>
        <taxon>Bacteria</taxon>
        <taxon>Bacillati</taxon>
        <taxon>Actinomycetota</taxon>
        <taxon>Actinomycetes</taxon>
        <taxon>Pseudonocardiales</taxon>
        <taxon>Pseudonocardiaceae</taxon>
        <taxon>Lentzea</taxon>
    </lineage>
</organism>
<dbReference type="PROSITE" id="PS51186">
    <property type="entry name" value="GNAT"/>
    <property type="match status" value="1"/>
</dbReference>
<keyword evidence="2" id="KW-0012">Acyltransferase</keyword>
<keyword evidence="5" id="KW-1185">Reference proteome</keyword>
<evidence type="ECO:0000256" key="2">
    <source>
        <dbReference type="ARBA" id="ARBA00023315"/>
    </source>
</evidence>
<feature type="domain" description="N-acetyltransferase" evidence="3">
    <location>
        <begin position="4"/>
        <end position="161"/>
    </location>
</feature>
<dbReference type="EMBL" id="JYJG01000223">
    <property type="protein sequence ID" value="KJK45098.1"/>
    <property type="molecule type" value="Genomic_DNA"/>
</dbReference>
<evidence type="ECO:0000259" key="3">
    <source>
        <dbReference type="PROSITE" id="PS51186"/>
    </source>
</evidence>
<evidence type="ECO:0000256" key="1">
    <source>
        <dbReference type="ARBA" id="ARBA00022679"/>
    </source>
</evidence>
<gene>
    <name evidence="4" type="ORF">UK23_27120</name>
</gene>
<dbReference type="SUPFAM" id="SSF55729">
    <property type="entry name" value="Acyl-CoA N-acyltransferases (Nat)"/>
    <property type="match status" value="1"/>
</dbReference>
<dbReference type="Gene3D" id="3.40.630.30">
    <property type="match status" value="1"/>
</dbReference>
<dbReference type="AlphaFoldDB" id="A0A0F0GUL4"/>
<name>A0A0F0GUL4_LENAE</name>
<dbReference type="Proteomes" id="UP000033393">
    <property type="component" value="Unassembled WGS sequence"/>
</dbReference>
<dbReference type="PANTHER" id="PTHR43877:SF2">
    <property type="entry name" value="AMINOALKYLPHOSPHONATE N-ACETYLTRANSFERASE-RELATED"/>
    <property type="match status" value="1"/>
</dbReference>
<dbReference type="RefSeq" id="WP_045314478.1">
    <property type="nucleotide sequence ID" value="NZ_JYJG01000223.1"/>
</dbReference>
<dbReference type="InterPro" id="IPR016181">
    <property type="entry name" value="Acyl_CoA_acyltransferase"/>
</dbReference>
<dbReference type="InterPro" id="IPR050832">
    <property type="entry name" value="Bact_Acetyltransf"/>
</dbReference>
<dbReference type="InterPro" id="IPR000182">
    <property type="entry name" value="GNAT_dom"/>
</dbReference>
<dbReference type="CDD" id="cd04301">
    <property type="entry name" value="NAT_SF"/>
    <property type="match status" value="1"/>
</dbReference>
<dbReference type="GO" id="GO:0016747">
    <property type="term" value="F:acyltransferase activity, transferring groups other than amino-acyl groups"/>
    <property type="evidence" value="ECO:0007669"/>
    <property type="project" value="InterPro"/>
</dbReference>
<protein>
    <recommendedName>
        <fullName evidence="3">N-acetyltransferase domain-containing protein</fullName>
    </recommendedName>
</protein>
<dbReference type="Pfam" id="PF00583">
    <property type="entry name" value="Acetyltransf_1"/>
    <property type="match status" value="1"/>
</dbReference>
<dbReference type="PANTHER" id="PTHR43877">
    <property type="entry name" value="AMINOALKYLPHOSPHONATE N-ACETYLTRANSFERASE-RELATED-RELATED"/>
    <property type="match status" value="1"/>
</dbReference>
<reference evidence="4 5" key="1">
    <citation type="submission" date="2015-02" db="EMBL/GenBank/DDBJ databases">
        <authorList>
            <person name="Ju K.-S."/>
            <person name="Doroghazi J.R."/>
            <person name="Metcalf W."/>
        </authorList>
    </citation>
    <scope>NUCLEOTIDE SEQUENCE [LARGE SCALE GENOMIC DNA]</scope>
    <source>
        <strain evidence="4 5">NRRL B-16140</strain>
    </source>
</reference>
<sequence length="164" mass="18125">MSNLHIRPARPGDLGSLTRRLGQERFFADRLDRQADGRGVLLTAWCADVVVGVVHLWMEQAEEREIREHLPGVPLITHLEIHPDCRRTGVGTTLVQVAEKLLTAQGYDRIALAVGVGSADAGQLYARLGYRVWPHPPIRCCSVGDGHGHRQVEICNVLTKALAR</sequence>
<evidence type="ECO:0000313" key="5">
    <source>
        <dbReference type="Proteomes" id="UP000033393"/>
    </source>
</evidence>